<dbReference type="EMBL" id="JBHUNP010000001">
    <property type="protein sequence ID" value="MFD2646503.1"/>
    <property type="molecule type" value="Genomic_DNA"/>
</dbReference>
<evidence type="ECO:0000313" key="2">
    <source>
        <dbReference type="EMBL" id="MFD2646503.1"/>
    </source>
</evidence>
<sequence>MLKITSSKAVLVLWLMALAGPAAAEGPLGGLAERATDSSVDTDVFAQEANAEVLRLLQHDPTEADVAAIPRLIDAFHRSGTDRQDDVLKLLAQLLPGSTKYHSAILDTAVEALQSPSPGVRVAAVDVLARSKNAAVVSQMVDSLSDPYWGVRYQALYGLSFFVDQGGHEEILEAVAPLVEDKNERVRVMARTLMREALGAGD</sequence>
<protein>
    <submittedName>
        <fullName evidence="2">HEAT repeat domain-containing protein</fullName>
    </submittedName>
</protein>
<evidence type="ECO:0000313" key="3">
    <source>
        <dbReference type="Proteomes" id="UP001597521"/>
    </source>
</evidence>
<dbReference type="Proteomes" id="UP001597521">
    <property type="component" value="Unassembled WGS sequence"/>
</dbReference>
<dbReference type="Pfam" id="PF13646">
    <property type="entry name" value="HEAT_2"/>
    <property type="match status" value="1"/>
</dbReference>
<name>A0ABW5QFC8_9HYPH</name>
<dbReference type="RefSeq" id="WP_386831176.1">
    <property type="nucleotide sequence ID" value="NZ_JBHUNP010000001.1"/>
</dbReference>
<organism evidence="2 3">
    <name type="scientific">Devosia albogilva</name>
    <dbReference type="NCBI Taxonomy" id="429726"/>
    <lineage>
        <taxon>Bacteria</taxon>
        <taxon>Pseudomonadati</taxon>
        <taxon>Pseudomonadota</taxon>
        <taxon>Alphaproteobacteria</taxon>
        <taxon>Hyphomicrobiales</taxon>
        <taxon>Devosiaceae</taxon>
        <taxon>Devosia</taxon>
    </lineage>
</organism>
<keyword evidence="1" id="KW-0732">Signal</keyword>
<dbReference type="Gene3D" id="1.25.10.10">
    <property type="entry name" value="Leucine-rich Repeat Variant"/>
    <property type="match status" value="1"/>
</dbReference>
<accession>A0ABW5QFC8</accession>
<feature type="chain" id="PRO_5045655271" evidence="1">
    <location>
        <begin position="25"/>
        <end position="202"/>
    </location>
</feature>
<dbReference type="SMART" id="SM00567">
    <property type="entry name" value="EZ_HEAT"/>
    <property type="match status" value="3"/>
</dbReference>
<dbReference type="SUPFAM" id="SSF48371">
    <property type="entry name" value="ARM repeat"/>
    <property type="match status" value="1"/>
</dbReference>
<feature type="signal peptide" evidence="1">
    <location>
        <begin position="1"/>
        <end position="24"/>
    </location>
</feature>
<dbReference type="InterPro" id="IPR016024">
    <property type="entry name" value="ARM-type_fold"/>
</dbReference>
<gene>
    <name evidence="2" type="ORF">ACFSX5_01700</name>
</gene>
<reference evidence="3" key="1">
    <citation type="journal article" date="2019" name="Int. J. Syst. Evol. Microbiol.">
        <title>The Global Catalogue of Microorganisms (GCM) 10K type strain sequencing project: providing services to taxonomists for standard genome sequencing and annotation.</title>
        <authorList>
            <consortium name="The Broad Institute Genomics Platform"/>
            <consortium name="The Broad Institute Genome Sequencing Center for Infectious Disease"/>
            <person name="Wu L."/>
            <person name="Ma J."/>
        </authorList>
    </citation>
    <scope>NUCLEOTIDE SEQUENCE [LARGE SCALE GENOMIC DNA]</scope>
    <source>
        <strain evidence="3">CCM 7427</strain>
    </source>
</reference>
<comment type="caution">
    <text evidence="2">The sequence shown here is derived from an EMBL/GenBank/DDBJ whole genome shotgun (WGS) entry which is preliminary data.</text>
</comment>
<dbReference type="InterPro" id="IPR004155">
    <property type="entry name" value="PBS_lyase_HEAT"/>
</dbReference>
<evidence type="ECO:0000256" key="1">
    <source>
        <dbReference type="SAM" id="SignalP"/>
    </source>
</evidence>
<proteinExistence type="predicted"/>
<keyword evidence="3" id="KW-1185">Reference proteome</keyword>
<dbReference type="InterPro" id="IPR011989">
    <property type="entry name" value="ARM-like"/>
</dbReference>